<protein>
    <submittedName>
        <fullName evidence="5">ABC transporter substrate-binding protein</fullName>
    </submittedName>
</protein>
<dbReference type="Gene3D" id="3.10.105.10">
    <property type="entry name" value="Dipeptide-binding Protein, Domain 3"/>
    <property type="match status" value="1"/>
</dbReference>
<evidence type="ECO:0000256" key="2">
    <source>
        <dbReference type="ARBA" id="ARBA00022448"/>
    </source>
</evidence>
<dbReference type="InterPro" id="IPR000914">
    <property type="entry name" value="SBP_5_dom"/>
</dbReference>
<dbReference type="Gene3D" id="3.40.190.10">
    <property type="entry name" value="Periplasmic binding protein-like II"/>
    <property type="match status" value="1"/>
</dbReference>
<evidence type="ECO:0000313" key="6">
    <source>
        <dbReference type="Proteomes" id="UP001526143"/>
    </source>
</evidence>
<dbReference type="EMBL" id="JAOWRF010000371">
    <property type="protein sequence ID" value="MCV3216975.1"/>
    <property type="molecule type" value="Genomic_DNA"/>
</dbReference>
<comment type="caution">
    <text evidence="5">The sequence shown here is derived from an EMBL/GenBank/DDBJ whole genome shotgun (WGS) entry which is preliminary data.</text>
</comment>
<proteinExistence type="inferred from homology"/>
<gene>
    <name evidence="5" type="ORF">OGM63_26300</name>
</gene>
<accession>A0ABT3B7Q8</accession>
<feature type="domain" description="Solute-binding protein family 5" evidence="4">
    <location>
        <begin position="86"/>
        <end position="489"/>
    </location>
</feature>
<evidence type="ECO:0000256" key="3">
    <source>
        <dbReference type="ARBA" id="ARBA00022729"/>
    </source>
</evidence>
<keyword evidence="2" id="KW-0813">Transport</keyword>
<evidence type="ECO:0000313" key="5">
    <source>
        <dbReference type="EMBL" id="MCV3216975.1"/>
    </source>
</evidence>
<dbReference type="InterPro" id="IPR030678">
    <property type="entry name" value="Peptide/Ni-bd"/>
</dbReference>
<dbReference type="Pfam" id="PF00496">
    <property type="entry name" value="SBP_bac_5"/>
    <property type="match status" value="1"/>
</dbReference>
<keyword evidence="3" id="KW-0732">Signal</keyword>
<evidence type="ECO:0000256" key="1">
    <source>
        <dbReference type="ARBA" id="ARBA00005695"/>
    </source>
</evidence>
<dbReference type="Proteomes" id="UP001526143">
    <property type="component" value="Unassembled WGS sequence"/>
</dbReference>
<dbReference type="RefSeq" id="WP_263748664.1">
    <property type="nucleotide sequence ID" value="NZ_JAOWRF010000371.1"/>
</dbReference>
<keyword evidence="6" id="KW-1185">Reference proteome</keyword>
<reference evidence="5 6" key="1">
    <citation type="submission" date="2022-10" db="EMBL/GenBank/DDBJ databases">
        <title>Identification of biosynthetic pathway for the production of the potent trypsin inhibitor radiosumin.</title>
        <authorList>
            <person name="Fewer D.P."/>
            <person name="Delbaje E."/>
            <person name="Ouyang X."/>
            <person name="Agostino P.D."/>
            <person name="Wahlsten M."/>
            <person name="Jokela J."/>
            <person name="Permi P."/>
            <person name="Haapaniemi E."/>
            <person name="Koistinen H."/>
        </authorList>
    </citation>
    <scope>NUCLEOTIDE SEQUENCE [LARGE SCALE GENOMIC DNA]</scope>
    <source>
        <strain evidence="5 6">NIES-515</strain>
    </source>
</reference>
<dbReference type="Gene3D" id="3.90.76.10">
    <property type="entry name" value="Dipeptide-binding Protein, Domain 1"/>
    <property type="match status" value="1"/>
</dbReference>
<dbReference type="PIRSF" id="PIRSF002741">
    <property type="entry name" value="MppA"/>
    <property type="match status" value="1"/>
</dbReference>
<dbReference type="PANTHER" id="PTHR30290">
    <property type="entry name" value="PERIPLASMIC BINDING COMPONENT OF ABC TRANSPORTER"/>
    <property type="match status" value="1"/>
</dbReference>
<evidence type="ECO:0000259" key="4">
    <source>
        <dbReference type="Pfam" id="PF00496"/>
    </source>
</evidence>
<comment type="similarity">
    <text evidence="1">Belongs to the bacterial solute-binding protein 5 family.</text>
</comment>
<dbReference type="InterPro" id="IPR039424">
    <property type="entry name" value="SBP_5"/>
</dbReference>
<organism evidence="5 6">
    <name type="scientific">Plectonema radiosum NIES-515</name>
    <dbReference type="NCBI Taxonomy" id="2986073"/>
    <lineage>
        <taxon>Bacteria</taxon>
        <taxon>Bacillati</taxon>
        <taxon>Cyanobacteriota</taxon>
        <taxon>Cyanophyceae</taxon>
        <taxon>Oscillatoriophycideae</taxon>
        <taxon>Oscillatoriales</taxon>
        <taxon>Microcoleaceae</taxon>
        <taxon>Plectonema</taxon>
    </lineage>
</organism>
<dbReference type="SUPFAM" id="SSF53850">
    <property type="entry name" value="Periplasmic binding protein-like II"/>
    <property type="match status" value="1"/>
</dbReference>
<dbReference type="PANTHER" id="PTHR30290:SF9">
    <property type="entry name" value="OLIGOPEPTIDE-BINDING PROTEIN APPA"/>
    <property type="match status" value="1"/>
</dbReference>
<sequence length="590" mass="67767">MKFFACIAAIWRFWAILILAGLTAIYFSACSPVRLKNQANQSQLVLLMLVDPITFNAALAEESRNTIFDLIYEGLITENPVTGKKEPALAKSWNFSEDNLKIVFTLRPGLKWSDGHPLTVDDVIFSYNHVYLNEEIPSLARDSLRIGQSRAFPKVRKLDDLQVEFIITEAFAPFLDSVELPILPKHILQKTVENRGKDGKPIFLSTWGVDTPPEQIIVNGPYKIKSYSTSERLIFSNNPYYWKKDEHGNQLPYIKRVIWAIVESTDTSLIQFRSGSLDSIEVAPQYFSLLKQEEKRGNFTIYNGGTAYDTNYISFNLNKGKREGKPLVDPIKSRWFNNVNFRRAVAYAIDRQRIINNIFQGLGNPQDSDIFAQSPFYYKNIKRYDYNPQKAKNLLLSEGFKYSEKQELLDQEGNRVRFNLITNAGIRTRESMGVQIQEDLGKIGIQVDYSPIGFHTLIDKLDNTLDWECYLLGFSAGNEPNNRANIWLYNGTVHTFNQKAQPGNKPIEGREVAEWENQIEELYIQGAIELDFEKRKAMYVEAQRLIHDYVPFIYLVTPYSMAAVRNDIKGIQYSALSGAFWNLEKLKISK</sequence>
<dbReference type="CDD" id="cd08500">
    <property type="entry name" value="PBP2_NikA_DppA_OppA_like_4"/>
    <property type="match status" value="1"/>
</dbReference>
<name>A0ABT3B7Q8_9CYAN</name>